<keyword evidence="2" id="KW-1185">Reference proteome</keyword>
<accession>A0A1S3KAV6</accession>
<dbReference type="Proteomes" id="UP000085678">
    <property type="component" value="Unplaced"/>
</dbReference>
<gene>
    <name evidence="3 4" type="primary">LOC106180356</name>
</gene>
<dbReference type="GeneID" id="106180356"/>
<evidence type="ECO:0000313" key="3">
    <source>
        <dbReference type="RefSeq" id="XP_013419777.1"/>
    </source>
</evidence>
<proteinExistence type="predicted"/>
<reference evidence="3 4" key="1">
    <citation type="submission" date="2025-04" db="UniProtKB">
        <authorList>
            <consortium name="RefSeq"/>
        </authorList>
    </citation>
    <scope>IDENTIFICATION</scope>
    <source>
        <tissue evidence="3 4">Gonads</tissue>
    </source>
</reference>
<feature type="compositionally biased region" description="Basic and acidic residues" evidence="1">
    <location>
        <begin position="68"/>
        <end position="80"/>
    </location>
</feature>
<evidence type="ECO:0000256" key="1">
    <source>
        <dbReference type="SAM" id="MobiDB-lite"/>
    </source>
</evidence>
<dbReference type="KEGG" id="lak:106180356"/>
<name>A0A1S3KAV6_LINAN</name>
<protein>
    <submittedName>
        <fullName evidence="3 4">Uncharacterized protein LOC106180356</fullName>
    </submittedName>
</protein>
<dbReference type="AlphaFoldDB" id="A0A1S3KAV6"/>
<evidence type="ECO:0000313" key="2">
    <source>
        <dbReference type="Proteomes" id="UP000085678"/>
    </source>
</evidence>
<evidence type="ECO:0000313" key="4">
    <source>
        <dbReference type="RefSeq" id="XP_013419778.1"/>
    </source>
</evidence>
<dbReference type="RefSeq" id="XP_013419777.1">
    <property type="nucleotide sequence ID" value="XM_013564323.1"/>
</dbReference>
<feature type="region of interest" description="Disordered" evidence="1">
    <location>
        <begin position="57"/>
        <end position="85"/>
    </location>
</feature>
<organism evidence="2 4">
    <name type="scientific">Lingula anatina</name>
    <name type="common">Brachiopod</name>
    <name type="synonym">Lingula unguis</name>
    <dbReference type="NCBI Taxonomy" id="7574"/>
    <lineage>
        <taxon>Eukaryota</taxon>
        <taxon>Metazoa</taxon>
        <taxon>Spiralia</taxon>
        <taxon>Lophotrochozoa</taxon>
        <taxon>Brachiopoda</taxon>
        <taxon>Linguliformea</taxon>
        <taxon>Lingulata</taxon>
        <taxon>Lingulida</taxon>
        <taxon>Linguloidea</taxon>
        <taxon>Lingulidae</taxon>
        <taxon>Lingula</taxon>
    </lineage>
</organism>
<dbReference type="RefSeq" id="XP_013419778.1">
    <property type="nucleotide sequence ID" value="XM_013564324.1"/>
</dbReference>
<sequence>MDLSNLLRAFKIRQTRRFGIFLLCLLGVVVLLMRNDAGRDFQALETGTEPRLRRLQSDKYSDTVNTSDDVKRRQSRDSDSSRNPTIEAKDRFSMTYEMDGIVFLGNVSSLTFRTNVTSSLVYSFSPGVEKRVAQMFPDPPHQNVFFANSPAITWYNGELVAILRIWLDKEKYEDKKNYPYNSFQDNYFYVQKFDQNLKPITNGSLMGIPAPKNFWIGDGPIEPRLFKVGSDVFVSLNTGIFFQNGDVLDYTLMWDYVREKVIVPQITNGGVKPRPMDKGIPRDKHWAAYNDHGTLYFVHNLDPLRIMMCSRQMVCSFVHFEDPSYQFQDLGNHLRGGTPFELYSYPYYISVAHCTLFKKRVDNLTRRYYTTHIIVLHAEQRRVVYVSDNIRIHQDIMKSVPIVRYKYIEDPFIFPVGLIVEGDDTLYIGVHINDYSSVLLRLRGLKGIMQNVIASDKSHQSQRGPNTGALHEYVRRAAKRATGANFHTV</sequence>
<dbReference type="OrthoDB" id="6274964at2759"/>